<dbReference type="GO" id="GO:0000976">
    <property type="term" value="F:transcription cis-regulatory region binding"/>
    <property type="evidence" value="ECO:0007669"/>
    <property type="project" value="TreeGrafter"/>
</dbReference>
<evidence type="ECO:0000313" key="6">
    <source>
        <dbReference type="Proteomes" id="UP000309133"/>
    </source>
</evidence>
<dbReference type="SUPFAM" id="SSF53822">
    <property type="entry name" value="Periplasmic binding protein-like I"/>
    <property type="match status" value="1"/>
</dbReference>
<proteinExistence type="predicted"/>
<dbReference type="RefSeq" id="WP_136427666.1">
    <property type="nucleotide sequence ID" value="NZ_SSSM01000005.1"/>
</dbReference>
<dbReference type="Pfam" id="PF00356">
    <property type="entry name" value="LacI"/>
    <property type="match status" value="1"/>
</dbReference>
<name>A0A4S4FJM3_9MICO</name>
<dbReference type="Gene3D" id="1.10.260.40">
    <property type="entry name" value="lambda repressor-like DNA-binding domains"/>
    <property type="match status" value="1"/>
</dbReference>
<organism evidence="5 6">
    <name type="scientific">Naasia lichenicola</name>
    <dbReference type="NCBI Taxonomy" id="2565933"/>
    <lineage>
        <taxon>Bacteria</taxon>
        <taxon>Bacillati</taxon>
        <taxon>Actinomycetota</taxon>
        <taxon>Actinomycetes</taxon>
        <taxon>Micrococcales</taxon>
        <taxon>Microbacteriaceae</taxon>
        <taxon>Naasia</taxon>
    </lineage>
</organism>
<evidence type="ECO:0000256" key="1">
    <source>
        <dbReference type="ARBA" id="ARBA00023015"/>
    </source>
</evidence>
<dbReference type="PROSITE" id="PS50932">
    <property type="entry name" value="HTH_LACI_2"/>
    <property type="match status" value="1"/>
</dbReference>
<reference evidence="5 6" key="1">
    <citation type="submission" date="2019-04" db="EMBL/GenBank/DDBJ databases">
        <authorList>
            <person name="Jiang L."/>
        </authorList>
    </citation>
    <scope>NUCLEOTIDE SEQUENCE [LARGE SCALE GENOMIC DNA]</scope>
    <source>
        <strain evidence="5 6">YIM 131853</strain>
    </source>
</reference>
<comment type="caution">
    <text evidence="5">The sequence shown here is derived from an EMBL/GenBank/DDBJ whole genome shotgun (WGS) entry which is preliminary data.</text>
</comment>
<gene>
    <name evidence="5" type="ORF">E6C64_11495</name>
</gene>
<dbReference type="EMBL" id="SSSM01000005">
    <property type="protein sequence ID" value="THG29336.1"/>
    <property type="molecule type" value="Genomic_DNA"/>
</dbReference>
<dbReference type="AlphaFoldDB" id="A0A4S4FJM3"/>
<dbReference type="PANTHER" id="PTHR30146">
    <property type="entry name" value="LACI-RELATED TRANSCRIPTIONAL REPRESSOR"/>
    <property type="match status" value="1"/>
</dbReference>
<keyword evidence="6" id="KW-1185">Reference proteome</keyword>
<evidence type="ECO:0000313" key="5">
    <source>
        <dbReference type="EMBL" id="THG29336.1"/>
    </source>
</evidence>
<accession>A0A4S4FJM3</accession>
<protein>
    <submittedName>
        <fullName evidence="5">LacI family transcriptional regulator</fullName>
    </submittedName>
</protein>
<dbReference type="SMART" id="SM00354">
    <property type="entry name" value="HTH_LACI"/>
    <property type="match status" value="1"/>
</dbReference>
<feature type="domain" description="HTH lacI-type" evidence="4">
    <location>
        <begin position="8"/>
        <end position="64"/>
    </location>
</feature>
<dbReference type="InterPro" id="IPR010982">
    <property type="entry name" value="Lambda_DNA-bd_dom_sf"/>
</dbReference>
<evidence type="ECO:0000256" key="3">
    <source>
        <dbReference type="ARBA" id="ARBA00023163"/>
    </source>
</evidence>
<dbReference type="Pfam" id="PF13377">
    <property type="entry name" value="Peripla_BP_3"/>
    <property type="match status" value="1"/>
</dbReference>
<keyword evidence="2" id="KW-0238">DNA-binding</keyword>
<dbReference type="Gene3D" id="3.40.50.2300">
    <property type="match status" value="2"/>
</dbReference>
<dbReference type="InterPro" id="IPR046335">
    <property type="entry name" value="LacI/GalR-like_sensor"/>
</dbReference>
<evidence type="ECO:0000259" key="4">
    <source>
        <dbReference type="PROSITE" id="PS50932"/>
    </source>
</evidence>
<dbReference type="InterPro" id="IPR000843">
    <property type="entry name" value="HTH_LacI"/>
</dbReference>
<dbReference type="OrthoDB" id="3288692at2"/>
<dbReference type="PANTHER" id="PTHR30146:SF153">
    <property type="entry name" value="LACTOSE OPERON REPRESSOR"/>
    <property type="match status" value="1"/>
</dbReference>
<dbReference type="InterPro" id="IPR028082">
    <property type="entry name" value="Peripla_BP_I"/>
</dbReference>
<keyword evidence="1" id="KW-0805">Transcription regulation</keyword>
<dbReference type="Proteomes" id="UP000309133">
    <property type="component" value="Unassembled WGS sequence"/>
</dbReference>
<evidence type="ECO:0000256" key="2">
    <source>
        <dbReference type="ARBA" id="ARBA00023125"/>
    </source>
</evidence>
<sequence>MSQHLRRVTALDVAKEAGVSKTTVSYVLNETPHQKIPEETRDRVLAAVRRLNYTPNSVARALRLGHSDTVLLLMPDWPLGPVLAGIIDALTTALERHGLFLMMRRESAGKSLASLWQDAAPAAVVAFHDVDDRDVELMREAGVHVATALLTSERPSGQEFVLPQESIGALQVQHLASKGHTRIAYAALRDVRVQTFVDLRVRGAERAAFELGLAKLEVSSMDIEVEAAVETIERWKGLDPAVTAVAAYNDELAVAILAGLRASDLSAPRDLAVVGVDDEPLARFAFPPLTSVKQDERLIAGYLAQLIVSGMSGETAAAPVGPDSISLVVRDST</sequence>
<keyword evidence="3" id="KW-0804">Transcription</keyword>
<dbReference type="SUPFAM" id="SSF47413">
    <property type="entry name" value="lambda repressor-like DNA-binding domains"/>
    <property type="match status" value="1"/>
</dbReference>
<dbReference type="CDD" id="cd01392">
    <property type="entry name" value="HTH_LacI"/>
    <property type="match status" value="1"/>
</dbReference>
<dbReference type="GO" id="GO:0003700">
    <property type="term" value="F:DNA-binding transcription factor activity"/>
    <property type="evidence" value="ECO:0007669"/>
    <property type="project" value="TreeGrafter"/>
</dbReference>